<proteinExistence type="predicted"/>
<evidence type="ECO:0000256" key="2">
    <source>
        <dbReference type="ARBA" id="ARBA00024867"/>
    </source>
</evidence>
<evidence type="ECO:0000259" key="4">
    <source>
        <dbReference type="PROSITE" id="PS50110"/>
    </source>
</evidence>
<sequence length="364" mass="42032">MRNKILIVDDVDINREILRSILEDEYTILEAENGKQALEIVDQEAKDMAAIMLDLVMPEMDGTQVLEELNRREVIGKVPVLVISGDHTVEVQKKCFELGISDFIAKPFNNAIIKQRVKNTAEFFDYKLKLEDKVAEQTNVLRKAYRTLQIQAEYLQKKNQQIIEMLGTVVEYRSTESGEHIQRVKGYTRILAEAVMEDYPEYELTKEKIDIIESVSVLHDIGKIAIPDRILLKPGRLTAEEFEYMKSHTIRGCELLDSIKEDWNDDTMKYAYEICRHHHERYDGKGYPDGLVGDEIPICAQLVSVADVYDALVNERCYKDAFSKEDAYRMIITGECGVFSPKLMESFRKVRPAFEKLANKSFRK</sequence>
<dbReference type="Proteomes" id="UP000515819">
    <property type="component" value="Chromosome"/>
</dbReference>
<dbReference type="SUPFAM" id="SSF52172">
    <property type="entry name" value="CheY-like"/>
    <property type="match status" value="1"/>
</dbReference>
<feature type="domain" description="Response regulatory" evidence="4">
    <location>
        <begin position="4"/>
        <end position="121"/>
    </location>
</feature>
<evidence type="ECO:0000256" key="3">
    <source>
        <dbReference type="PROSITE-ProRule" id="PRU00169"/>
    </source>
</evidence>
<dbReference type="RefSeq" id="WP_118734433.1">
    <property type="nucleotide sequence ID" value="NZ_CP060632.1"/>
</dbReference>
<comment type="function">
    <text evidence="2">May play the central regulatory role in sporulation. It may be an element of the effector pathway responsible for the activation of sporulation genes in response to nutritional stress. Spo0A may act in concert with spo0H (a sigma factor) to control the expression of some genes that are critical to the sporulation process.</text>
</comment>
<keyword evidence="3" id="KW-0597">Phosphoprotein</keyword>
<dbReference type="PROSITE" id="PS50110">
    <property type="entry name" value="RESPONSE_REGULATORY"/>
    <property type="match status" value="1"/>
</dbReference>
<dbReference type="Pfam" id="PF13487">
    <property type="entry name" value="HD_5"/>
    <property type="match status" value="1"/>
</dbReference>
<dbReference type="PANTHER" id="PTHR45228">
    <property type="entry name" value="CYCLIC DI-GMP PHOSPHODIESTERASE TM_0186-RELATED"/>
    <property type="match status" value="1"/>
</dbReference>
<dbReference type="EMBL" id="CP060632">
    <property type="protein sequence ID" value="QNL99172.1"/>
    <property type="molecule type" value="Genomic_DNA"/>
</dbReference>
<dbReference type="Gene3D" id="3.40.50.2300">
    <property type="match status" value="1"/>
</dbReference>
<gene>
    <name evidence="6" type="ORF">H9Q76_10590</name>
</gene>
<feature type="domain" description="HD-GYP" evidence="5">
    <location>
        <begin position="155"/>
        <end position="363"/>
    </location>
</feature>
<dbReference type="Gene3D" id="1.10.3210.10">
    <property type="entry name" value="Hypothetical protein af1432"/>
    <property type="match status" value="1"/>
</dbReference>
<keyword evidence="7" id="KW-1185">Reference proteome</keyword>
<dbReference type="InterPro" id="IPR003607">
    <property type="entry name" value="HD/PDEase_dom"/>
</dbReference>
<dbReference type="InterPro" id="IPR037522">
    <property type="entry name" value="HD_GYP_dom"/>
</dbReference>
<accession>A0A7G9FKU1</accession>
<dbReference type="InterPro" id="IPR052020">
    <property type="entry name" value="Cyclic_di-GMP/3'3'-cGAMP_PDE"/>
</dbReference>
<reference evidence="6 7" key="1">
    <citation type="submission" date="2020-08" db="EMBL/GenBank/DDBJ databases">
        <authorList>
            <person name="Liu C."/>
            <person name="Sun Q."/>
        </authorList>
    </citation>
    <scope>NUCLEOTIDE SEQUENCE [LARGE SCALE GENOMIC DNA]</scope>
    <source>
        <strain evidence="6 7">NSJ-4</strain>
    </source>
</reference>
<dbReference type="CDD" id="cd00077">
    <property type="entry name" value="HDc"/>
    <property type="match status" value="1"/>
</dbReference>
<dbReference type="Pfam" id="PF00072">
    <property type="entry name" value="Response_reg"/>
    <property type="match status" value="1"/>
</dbReference>
<evidence type="ECO:0000313" key="6">
    <source>
        <dbReference type="EMBL" id="QNL99172.1"/>
    </source>
</evidence>
<evidence type="ECO:0000256" key="1">
    <source>
        <dbReference type="ARBA" id="ARBA00018672"/>
    </source>
</evidence>
<dbReference type="AlphaFoldDB" id="A0A7G9FKU1"/>
<protein>
    <recommendedName>
        <fullName evidence="1">Stage 0 sporulation protein A homolog</fullName>
    </recommendedName>
</protein>
<name>A0A7G9FKU1_9FIRM</name>
<dbReference type="SMART" id="SM00448">
    <property type="entry name" value="REC"/>
    <property type="match status" value="1"/>
</dbReference>
<dbReference type="KEGG" id="wcp:H9Q76_10590"/>
<feature type="modified residue" description="4-aspartylphosphate" evidence="3">
    <location>
        <position position="54"/>
    </location>
</feature>
<evidence type="ECO:0000259" key="5">
    <source>
        <dbReference type="PROSITE" id="PS51832"/>
    </source>
</evidence>
<evidence type="ECO:0000313" key="7">
    <source>
        <dbReference type="Proteomes" id="UP000515819"/>
    </source>
</evidence>
<dbReference type="SMART" id="SM00471">
    <property type="entry name" value="HDc"/>
    <property type="match status" value="1"/>
</dbReference>
<organism evidence="6 7">
    <name type="scientific">Wujia chipingensis</name>
    <dbReference type="NCBI Taxonomy" id="2763670"/>
    <lineage>
        <taxon>Bacteria</taxon>
        <taxon>Bacillati</taxon>
        <taxon>Bacillota</taxon>
        <taxon>Clostridia</taxon>
        <taxon>Lachnospirales</taxon>
        <taxon>Lachnospiraceae</taxon>
        <taxon>Wujia</taxon>
    </lineage>
</organism>
<dbReference type="SUPFAM" id="SSF109604">
    <property type="entry name" value="HD-domain/PDEase-like"/>
    <property type="match status" value="1"/>
</dbReference>
<dbReference type="InterPro" id="IPR011006">
    <property type="entry name" value="CheY-like_superfamily"/>
</dbReference>
<dbReference type="PROSITE" id="PS51832">
    <property type="entry name" value="HD_GYP"/>
    <property type="match status" value="1"/>
</dbReference>
<dbReference type="InterPro" id="IPR001789">
    <property type="entry name" value="Sig_transdc_resp-reg_receiver"/>
</dbReference>
<dbReference type="GO" id="GO:0000160">
    <property type="term" value="P:phosphorelay signal transduction system"/>
    <property type="evidence" value="ECO:0007669"/>
    <property type="project" value="InterPro"/>
</dbReference>